<dbReference type="PANTHER" id="PTHR43420">
    <property type="entry name" value="ACETYLTRANSFERASE"/>
    <property type="match status" value="1"/>
</dbReference>
<keyword evidence="2" id="KW-0012">Acyltransferase</keyword>
<proteinExistence type="predicted"/>
<evidence type="ECO:0000256" key="2">
    <source>
        <dbReference type="ARBA" id="ARBA00023315"/>
    </source>
</evidence>
<dbReference type="CDD" id="cd04301">
    <property type="entry name" value="NAT_SF"/>
    <property type="match status" value="1"/>
</dbReference>
<evidence type="ECO:0000256" key="1">
    <source>
        <dbReference type="ARBA" id="ARBA00022679"/>
    </source>
</evidence>
<keyword evidence="1" id="KW-0808">Transferase</keyword>
<name>A0A2H0URP8_9BACT</name>
<dbReference type="GO" id="GO:0016747">
    <property type="term" value="F:acyltransferase activity, transferring groups other than amino-acyl groups"/>
    <property type="evidence" value="ECO:0007669"/>
    <property type="project" value="InterPro"/>
</dbReference>
<evidence type="ECO:0000313" key="5">
    <source>
        <dbReference type="Proteomes" id="UP000229615"/>
    </source>
</evidence>
<gene>
    <name evidence="4" type="ORF">COU09_02160</name>
</gene>
<dbReference type="Gene3D" id="3.40.630.30">
    <property type="match status" value="1"/>
</dbReference>
<dbReference type="PROSITE" id="PS51186">
    <property type="entry name" value="GNAT"/>
    <property type="match status" value="1"/>
</dbReference>
<organism evidence="4 5">
    <name type="scientific">Candidatus Harrisonbacteria bacterium CG10_big_fil_rev_8_21_14_0_10_44_23</name>
    <dbReference type="NCBI Taxonomy" id="1974585"/>
    <lineage>
        <taxon>Bacteria</taxon>
        <taxon>Candidatus Harrisoniibacteriota</taxon>
    </lineage>
</organism>
<dbReference type="AlphaFoldDB" id="A0A2H0URP8"/>
<evidence type="ECO:0000313" key="4">
    <source>
        <dbReference type="EMBL" id="PIR88455.1"/>
    </source>
</evidence>
<dbReference type="SUPFAM" id="SSF55729">
    <property type="entry name" value="Acyl-CoA N-acyltransferases (Nat)"/>
    <property type="match status" value="1"/>
</dbReference>
<sequence>MLRRGPEWTSSEINQLLPHLSNNHPIISTKVLLEIFNNPWCSLVLLEDVTQDRLAGMGLVFYQPRPEGYLAEIHSVVVHPDYRGQGLASVLVEALIKQVQYWAQQKNEPIPILLSANDQREKAIRLYLKHGFERISKSSRAGGTNFFRLEVTVY</sequence>
<comment type="caution">
    <text evidence="4">The sequence shown here is derived from an EMBL/GenBank/DDBJ whole genome shotgun (WGS) entry which is preliminary data.</text>
</comment>
<dbReference type="Proteomes" id="UP000229615">
    <property type="component" value="Unassembled WGS sequence"/>
</dbReference>
<dbReference type="InterPro" id="IPR000182">
    <property type="entry name" value="GNAT_dom"/>
</dbReference>
<dbReference type="InterPro" id="IPR050680">
    <property type="entry name" value="YpeA/RimI_acetyltransf"/>
</dbReference>
<accession>A0A2H0URP8</accession>
<dbReference type="Pfam" id="PF00583">
    <property type="entry name" value="Acetyltransf_1"/>
    <property type="match status" value="1"/>
</dbReference>
<evidence type="ECO:0000259" key="3">
    <source>
        <dbReference type="PROSITE" id="PS51186"/>
    </source>
</evidence>
<dbReference type="EMBL" id="PFBB01000023">
    <property type="protein sequence ID" value="PIR88455.1"/>
    <property type="molecule type" value="Genomic_DNA"/>
</dbReference>
<feature type="domain" description="N-acetyltransferase" evidence="3">
    <location>
        <begin position="1"/>
        <end position="154"/>
    </location>
</feature>
<reference evidence="5" key="1">
    <citation type="submission" date="2017-09" db="EMBL/GenBank/DDBJ databases">
        <title>Depth-based differentiation of microbial function through sediment-hosted aquifers and enrichment of novel symbionts in the deep terrestrial subsurface.</title>
        <authorList>
            <person name="Probst A.J."/>
            <person name="Ladd B."/>
            <person name="Jarett J.K."/>
            <person name="Geller-Mcgrath D.E."/>
            <person name="Sieber C.M.K."/>
            <person name="Emerson J.B."/>
            <person name="Anantharaman K."/>
            <person name="Thomas B.C."/>
            <person name="Malmstrom R."/>
            <person name="Stieglmeier M."/>
            <person name="Klingl A."/>
            <person name="Woyke T."/>
            <person name="Ryan C.M."/>
            <person name="Banfield J.F."/>
        </authorList>
    </citation>
    <scope>NUCLEOTIDE SEQUENCE [LARGE SCALE GENOMIC DNA]</scope>
</reference>
<protein>
    <recommendedName>
        <fullName evidence="3">N-acetyltransferase domain-containing protein</fullName>
    </recommendedName>
</protein>
<dbReference type="InterPro" id="IPR016181">
    <property type="entry name" value="Acyl_CoA_acyltransferase"/>
</dbReference>